<gene>
    <name evidence="3" type="ORF">HF995_03195</name>
</gene>
<feature type="chain" id="PRO_5040914271" description="Tat pathway signal sequence domain protein" evidence="2">
    <location>
        <begin position="35"/>
        <end position="873"/>
    </location>
</feature>
<comment type="caution">
    <text evidence="3">The sequence shown here is derived from an EMBL/GenBank/DDBJ whole genome shotgun (WGS) entry which is preliminary data.</text>
</comment>
<proteinExistence type="predicted"/>
<sequence length="873" mass="89380">MRRAAALRRAGSLVLVLGLTSSVIGTAVSAQALAARAPSVVVPVTPGTIGATASAMTQAWEEPGFGVERAPGDPARAALRGLEVTVSQTADVAHQGVRVSWSGGRPTSPGRFATDFVQIMQCWGDAETGPAPDQCQWGAPSSSIAAMLGDRVGTRALRANEDPAQDYGDDVRLPPPLTNPNLKAYAVPLRTVDGTRVFDVSEYFTPASTNEITAARTGADGTGDAVLEVQTALEAPHLGCGVPTRDGAGNRCWLVVVPRSGVTPAGEDAESVTSGSVSGSPLTASVWDDRLVFPLDMLPIGSQCAIGAAERRLVGNELFSHAMTSWQSALCRTGTTYGYSQVGDAEARQQLRSESPSAPSFAVLNRPVLDAPGADASADPAQPGEPSDAGDAPRWSKDAVLYAPVTRSALVVAFQIDRQPAAGADQSRAGTPLDSLTLNARLVAKLLTQSYRADVPGGGGKAIAGNPQSVTNDPELVELNPELASFVRTAAPEGLMVALGSSDANAAVWAWLRSDPYAAAFLAGEPDEHGMVVNPAYADLGLATDPTTDSFPKTDLSTYRQSDLVPEPGYGTLDLRPYTTDMSDAAARVQRASSGAKIVWDIEKVPAGFTSSGGQLPGQRFALAITDLTSAERFGLRTARLVNAAGQPVAANVASIGKAVDAMTVEAAGGVEGVVATDPSRRTLGAYPLTLVSSAAVAVCRADDTARVQYAQLLEHAAGAGQVVGQAKGLLPAGYAPLSDAERARTNALAATLRDTGSVASRCRADEPPATPDPEPAPTEKPSEPTGPTPPPVTAPTPVPPAPEPVPEPEPTTPPTAADPDTGAPVQVTAAADVGAARLGLVGSLGVGAASALAGPLLVRRAGRLDGLDGELS</sequence>
<dbReference type="RefSeq" id="WP_168446331.1">
    <property type="nucleotide sequence ID" value="NZ_JAAXOW010000001.1"/>
</dbReference>
<feature type="compositionally biased region" description="Pro residues" evidence="1">
    <location>
        <begin position="769"/>
        <end position="814"/>
    </location>
</feature>
<feature type="region of interest" description="Disordered" evidence="1">
    <location>
        <begin position="372"/>
        <end position="394"/>
    </location>
</feature>
<protein>
    <recommendedName>
        <fullName evidence="5">Tat pathway signal sequence domain protein</fullName>
    </recommendedName>
</protein>
<dbReference type="Proteomes" id="UP000774283">
    <property type="component" value="Unassembled WGS sequence"/>
</dbReference>
<feature type="compositionally biased region" description="Low complexity" evidence="1">
    <location>
        <begin position="372"/>
        <end position="382"/>
    </location>
</feature>
<dbReference type="SUPFAM" id="SSF53850">
    <property type="entry name" value="Periplasmic binding protein-like II"/>
    <property type="match status" value="1"/>
</dbReference>
<evidence type="ECO:0000313" key="4">
    <source>
        <dbReference type="Proteomes" id="UP000774283"/>
    </source>
</evidence>
<feature type="region of interest" description="Disordered" evidence="1">
    <location>
        <begin position="752"/>
        <end position="829"/>
    </location>
</feature>
<dbReference type="Gene3D" id="3.40.190.10">
    <property type="entry name" value="Periplasmic binding protein-like II"/>
    <property type="match status" value="2"/>
</dbReference>
<keyword evidence="4" id="KW-1185">Reference proteome</keyword>
<dbReference type="EMBL" id="JAAXOW010000001">
    <property type="protein sequence ID" value="NKX92284.1"/>
    <property type="molecule type" value="Genomic_DNA"/>
</dbReference>
<evidence type="ECO:0000256" key="2">
    <source>
        <dbReference type="SAM" id="SignalP"/>
    </source>
</evidence>
<name>A0A9X5IQU3_9MICO</name>
<evidence type="ECO:0000256" key="1">
    <source>
        <dbReference type="SAM" id="MobiDB-lite"/>
    </source>
</evidence>
<feature type="signal peptide" evidence="2">
    <location>
        <begin position="1"/>
        <end position="34"/>
    </location>
</feature>
<keyword evidence="2" id="KW-0732">Signal</keyword>
<evidence type="ECO:0008006" key="5">
    <source>
        <dbReference type="Google" id="ProtNLM"/>
    </source>
</evidence>
<dbReference type="AlphaFoldDB" id="A0A9X5IQU3"/>
<evidence type="ECO:0000313" key="3">
    <source>
        <dbReference type="EMBL" id="NKX92284.1"/>
    </source>
</evidence>
<feature type="compositionally biased region" description="Low complexity" evidence="1">
    <location>
        <begin position="815"/>
        <end position="826"/>
    </location>
</feature>
<accession>A0A9X5IQU3</accession>
<reference evidence="3 4" key="1">
    <citation type="submission" date="2020-04" db="EMBL/GenBank/DDBJ databases">
        <title>MicrobeNet Type strains.</title>
        <authorList>
            <person name="Nicholson A.C."/>
        </authorList>
    </citation>
    <scope>NUCLEOTIDE SEQUENCE [LARGE SCALE GENOMIC DNA]</scope>
    <source>
        <strain evidence="3 4">ATCC BAA-789</strain>
    </source>
</reference>
<organism evidence="3 4">
    <name type="scientific">Sanguibacter hominis ATCC BAA-789</name>
    <dbReference type="NCBI Taxonomy" id="1312740"/>
    <lineage>
        <taxon>Bacteria</taxon>
        <taxon>Bacillati</taxon>
        <taxon>Actinomycetota</taxon>
        <taxon>Actinomycetes</taxon>
        <taxon>Micrococcales</taxon>
        <taxon>Sanguibacteraceae</taxon>
        <taxon>Sanguibacter</taxon>
    </lineage>
</organism>